<keyword evidence="3" id="KW-1185">Reference proteome</keyword>
<comment type="caution">
    <text evidence="2">The sequence shown here is derived from an EMBL/GenBank/DDBJ whole genome shotgun (WGS) entry which is preliminary data.</text>
</comment>
<organism evidence="2 3">
    <name type="scientific">Ovis ammon polii</name>
    <dbReference type="NCBI Taxonomy" id="230172"/>
    <lineage>
        <taxon>Eukaryota</taxon>
        <taxon>Metazoa</taxon>
        <taxon>Chordata</taxon>
        <taxon>Craniata</taxon>
        <taxon>Vertebrata</taxon>
        <taxon>Euteleostomi</taxon>
        <taxon>Mammalia</taxon>
        <taxon>Eutheria</taxon>
        <taxon>Laurasiatheria</taxon>
        <taxon>Artiodactyla</taxon>
        <taxon>Ruminantia</taxon>
        <taxon>Pecora</taxon>
        <taxon>Bovidae</taxon>
        <taxon>Caprinae</taxon>
        <taxon>Ovis</taxon>
    </lineage>
</organism>
<proteinExistence type="predicted"/>
<accession>A0AAD4UEH6</accession>
<feature type="compositionally biased region" description="Basic and acidic residues" evidence="1">
    <location>
        <begin position="152"/>
        <end position="172"/>
    </location>
</feature>
<gene>
    <name evidence="2" type="ORF">MG293_007959</name>
</gene>
<sequence>MLLTPEELHLPYNFQSQPAQNKALGSTGRQTNLGIMNDLQLHNASGMPNDQSSTPLECGMAPALASALIWTCKASEIPLDSPGIYKVPFGERNSLVREVGPLLEVVCKGEKDLFSTHCHTEPTFHQQHKATFHWWKIAAESKASSSAVPELKLQEQEEPEKMYAVGEERAQDTAHMCKQTDPS</sequence>
<reference evidence="2" key="1">
    <citation type="submission" date="2022-03" db="EMBL/GenBank/DDBJ databases">
        <title>Genomic analyses of argali, domestic sheep and their hybrids provide insights into chromosomal evolution, heterosis and genetic basis of agronomic traits.</title>
        <authorList>
            <person name="Li M."/>
        </authorList>
    </citation>
    <scope>NUCLEOTIDE SEQUENCE</scope>
    <source>
        <strain evidence="2">CAU-MHL-2022a</strain>
        <tissue evidence="2">Skin</tissue>
    </source>
</reference>
<name>A0AAD4UEH6_OVIAM</name>
<evidence type="ECO:0000313" key="2">
    <source>
        <dbReference type="EMBL" id="KAI4542580.1"/>
    </source>
</evidence>
<dbReference type="Proteomes" id="UP001214576">
    <property type="component" value="Unassembled WGS sequence"/>
</dbReference>
<protein>
    <submittedName>
        <fullName evidence="2">Uncharacterized protein</fullName>
    </submittedName>
</protein>
<dbReference type="EMBL" id="JAKZEL010000007">
    <property type="protein sequence ID" value="KAI4542580.1"/>
    <property type="molecule type" value="Genomic_DNA"/>
</dbReference>
<dbReference type="AlphaFoldDB" id="A0AAD4UEH6"/>
<feature type="region of interest" description="Disordered" evidence="1">
    <location>
        <begin position="143"/>
        <end position="183"/>
    </location>
</feature>
<evidence type="ECO:0000313" key="3">
    <source>
        <dbReference type="Proteomes" id="UP001214576"/>
    </source>
</evidence>
<evidence type="ECO:0000256" key="1">
    <source>
        <dbReference type="SAM" id="MobiDB-lite"/>
    </source>
</evidence>